<proteinExistence type="predicted"/>
<sequence length="81" mass="8558">MQKCSPVLTSLTFASSALAKSSSEELRAAVGGGRGGTSGMVACVRGFGDRARAETIARRGFRGGSSGLWRLRVLPMRLSRR</sequence>
<evidence type="ECO:0000313" key="2">
    <source>
        <dbReference type="Proteomes" id="UP000729402"/>
    </source>
</evidence>
<gene>
    <name evidence="1" type="ORF">GUJ93_ZPchr0013g34657</name>
</gene>
<name>A0A8J5WT38_ZIZPA</name>
<dbReference type="EMBL" id="JAAALK010000079">
    <property type="protein sequence ID" value="KAG8096443.1"/>
    <property type="molecule type" value="Genomic_DNA"/>
</dbReference>
<reference evidence="1" key="2">
    <citation type="submission" date="2021-02" db="EMBL/GenBank/DDBJ databases">
        <authorList>
            <person name="Kimball J.A."/>
            <person name="Haas M.W."/>
            <person name="Macchietto M."/>
            <person name="Kono T."/>
            <person name="Duquette J."/>
            <person name="Shao M."/>
        </authorList>
    </citation>
    <scope>NUCLEOTIDE SEQUENCE</scope>
    <source>
        <tissue evidence="1">Fresh leaf tissue</tissue>
    </source>
</reference>
<reference evidence="1" key="1">
    <citation type="journal article" date="2021" name="bioRxiv">
        <title>Whole Genome Assembly and Annotation of Northern Wild Rice, Zizania palustris L., Supports a Whole Genome Duplication in the Zizania Genus.</title>
        <authorList>
            <person name="Haas M."/>
            <person name="Kono T."/>
            <person name="Macchietto M."/>
            <person name="Millas R."/>
            <person name="McGilp L."/>
            <person name="Shao M."/>
            <person name="Duquette J."/>
            <person name="Hirsch C.N."/>
            <person name="Kimball J."/>
        </authorList>
    </citation>
    <scope>NUCLEOTIDE SEQUENCE</scope>
    <source>
        <tissue evidence="1">Fresh leaf tissue</tissue>
    </source>
</reference>
<evidence type="ECO:0000313" key="1">
    <source>
        <dbReference type="EMBL" id="KAG8096443.1"/>
    </source>
</evidence>
<dbReference type="AlphaFoldDB" id="A0A8J5WT38"/>
<protein>
    <submittedName>
        <fullName evidence="1">Uncharacterized protein</fullName>
    </submittedName>
</protein>
<organism evidence="1 2">
    <name type="scientific">Zizania palustris</name>
    <name type="common">Northern wild rice</name>
    <dbReference type="NCBI Taxonomy" id="103762"/>
    <lineage>
        <taxon>Eukaryota</taxon>
        <taxon>Viridiplantae</taxon>
        <taxon>Streptophyta</taxon>
        <taxon>Embryophyta</taxon>
        <taxon>Tracheophyta</taxon>
        <taxon>Spermatophyta</taxon>
        <taxon>Magnoliopsida</taxon>
        <taxon>Liliopsida</taxon>
        <taxon>Poales</taxon>
        <taxon>Poaceae</taxon>
        <taxon>BOP clade</taxon>
        <taxon>Oryzoideae</taxon>
        <taxon>Oryzeae</taxon>
        <taxon>Zizaniinae</taxon>
        <taxon>Zizania</taxon>
    </lineage>
</organism>
<dbReference type="Proteomes" id="UP000729402">
    <property type="component" value="Unassembled WGS sequence"/>
</dbReference>
<keyword evidence="2" id="KW-1185">Reference proteome</keyword>
<comment type="caution">
    <text evidence="1">The sequence shown here is derived from an EMBL/GenBank/DDBJ whole genome shotgun (WGS) entry which is preliminary data.</text>
</comment>
<accession>A0A8J5WT38</accession>